<feature type="transmembrane region" description="Helical" evidence="1">
    <location>
        <begin position="122"/>
        <end position="139"/>
    </location>
</feature>
<evidence type="ECO:0000313" key="2">
    <source>
        <dbReference type="EMBL" id="MCL6272040.1"/>
    </source>
</evidence>
<sequence>MQRVVVLFTKIVMIREKLLKVEVQDNLTNTGYYIGKYFFIILLAIISLGLITDMGYWLIGKWVANFPKLFFYPAIIIMVCSFMIRMKIPDDIFIKYMLIYGPVVVIYGLFCNPFNKATLAHLFPLSLPILGISFGYFLAKEQPATFQYFHSKIFSAGYILSFMTIIYFFLVYLGYIPYYGAGVLFAYPVFYSALKRKYFLLLLFIVAATLTGKRSVLLAILAVLFLYYFVNFQNKKRLIYGLLVIFLVSFFLFGVYHANIGSDYGMMGRYFRFIDAVVGFDPDNYNLDLLNEVTSGRIYDALAAYDAVDDNALNIAFGRGLGATFTFFYGEDNIKFTTHYSHFTPIAYLFLGGLFLAIPVYLKLLSLLYYSVINKKSLYSMLFIYYFIMGLIGGAIFFTDPFVWFVTGVVLYQKEHNKVSLPHLYL</sequence>
<gene>
    <name evidence="2" type="ORF">M3P05_19135</name>
</gene>
<keyword evidence="1" id="KW-1133">Transmembrane helix</keyword>
<dbReference type="RefSeq" id="WP_249701718.1">
    <property type="nucleotide sequence ID" value="NZ_JAMFLX010000042.1"/>
</dbReference>
<dbReference type="Proteomes" id="UP001203338">
    <property type="component" value="Unassembled WGS sequence"/>
</dbReference>
<keyword evidence="3" id="KW-1185">Reference proteome</keyword>
<reference evidence="2 3" key="1">
    <citation type="submission" date="2022-05" db="EMBL/GenBank/DDBJ databases">
        <authorList>
            <person name="Park J.-S."/>
        </authorList>
    </citation>
    <scope>NUCLEOTIDE SEQUENCE [LARGE SCALE GENOMIC DNA]</scope>
    <source>
        <strain evidence="2 3">2012CJ34-2</strain>
    </source>
</reference>
<feature type="transmembrane region" description="Helical" evidence="1">
    <location>
        <begin position="93"/>
        <end position="110"/>
    </location>
</feature>
<keyword evidence="1" id="KW-0472">Membrane</keyword>
<feature type="transmembrane region" description="Helical" evidence="1">
    <location>
        <begin position="198"/>
        <end position="226"/>
    </location>
</feature>
<evidence type="ECO:0000256" key="1">
    <source>
        <dbReference type="SAM" id="Phobius"/>
    </source>
</evidence>
<feature type="transmembrane region" description="Helical" evidence="1">
    <location>
        <begin position="238"/>
        <end position="258"/>
    </location>
</feature>
<feature type="transmembrane region" description="Helical" evidence="1">
    <location>
        <begin position="382"/>
        <end position="412"/>
    </location>
</feature>
<comment type="caution">
    <text evidence="2">The sequence shown here is derived from an EMBL/GenBank/DDBJ whole genome shotgun (WGS) entry which is preliminary data.</text>
</comment>
<protein>
    <submittedName>
        <fullName evidence="2">Uncharacterized protein</fullName>
    </submittedName>
</protein>
<feature type="transmembrane region" description="Helical" evidence="1">
    <location>
        <begin position="69"/>
        <end position="86"/>
    </location>
</feature>
<name>A0ABT0PKZ4_9GAMM</name>
<proteinExistence type="predicted"/>
<keyword evidence="1" id="KW-0812">Transmembrane</keyword>
<feature type="transmembrane region" description="Helical" evidence="1">
    <location>
        <begin position="346"/>
        <end position="370"/>
    </location>
</feature>
<evidence type="ECO:0000313" key="3">
    <source>
        <dbReference type="Proteomes" id="UP001203338"/>
    </source>
</evidence>
<feature type="transmembrane region" description="Helical" evidence="1">
    <location>
        <begin position="159"/>
        <end position="178"/>
    </location>
</feature>
<dbReference type="EMBL" id="JAMFLX010000042">
    <property type="protein sequence ID" value="MCL6272040.1"/>
    <property type="molecule type" value="Genomic_DNA"/>
</dbReference>
<accession>A0ABT0PKZ4</accession>
<organism evidence="2 3">
    <name type="scientific">Parendozoicomonas callyspongiae</name>
    <dbReference type="NCBI Taxonomy" id="2942213"/>
    <lineage>
        <taxon>Bacteria</taxon>
        <taxon>Pseudomonadati</taxon>
        <taxon>Pseudomonadota</taxon>
        <taxon>Gammaproteobacteria</taxon>
        <taxon>Oceanospirillales</taxon>
        <taxon>Endozoicomonadaceae</taxon>
        <taxon>Parendozoicomonas</taxon>
    </lineage>
</organism>
<feature type="transmembrane region" description="Helical" evidence="1">
    <location>
        <begin position="37"/>
        <end position="57"/>
    </location>
</feature>